<evidence type="ECO:0000256" key="6">
    <source>
        <dbReference type="ARBA" id="ARBA00023014"/>
    </source>
</evidence>
<keyword evidence="3" id="KW-0949">S-adenosyl-L-methionine</keyword>
<protein>
    <recommendedName>
        <fullName evidence="7">Radical SAM core domain-containing protein</fullName>
    </recommendedName>
</protein>
<evidence type="ECO:0000256" key="4">
    <source>
        <dbReference type="ARBA" id="ARBA00022723"/>
    </source>
</evidence>
<dbReference type="InterPro" id="IPR058240">
    <property type="entry name" value="rSAM_sf"/>
</dbReference>
<dbReference type="AlphaFoldDB" id="A0A0F9E7M9"/>
<evidence type="ECO:0000256" key="3">
    <source>
        <dbReference type="ARBA" id="ARBA00022691"/>
    </source>
</evidence>
<keyword evidence="6" id="KW-0411">Iron-sulfur</keyword>
<dbReference type="EMBL" id="LAZR01026030">
    <property type="protein sequence ID" value="KKL69989.1"/>
    <property type="molecule type" value="Genomic_DNA"/>
</dbReference>
<dbReference type="GO" id="GO:0003824">
    <property type="term" value="F:catalytic activity"/>
    <property type="evidence" value="ECO:0007669"/>
    <property type="project" value="InterPro"/>
</dbReference>
<gene>
    <name evidence="8" type="ORF">LCGC14_2109390</name>
</gene>
<dbReference type="SFLD" id="SFLDS00029">
    <property type="entry name" value="Radical_SAM"/>
    <property type="match status" value="1"/>
</dbReference>
<proteinExistence type="predicted"/>
<comment type="caution">
    <text evidence="8">The sequence shown here is derived from an EMBL/GenBank/DDBJ whole genome shotgun (WGS) entry which is preliminary data.</text>
</comment>
<evidence type="ECO:0000313" key="8">
    <source>
        <dbReference type="EMBL" id="KKL69989.1"/>
    </source>
</evidence>
<dbReference type="PIRSF" id="PIRSF037420">
    <property type="entry name" value="PQQ_syn_pqqE"/>
    <property type="match status" value="1"/>
</dbReference>
<dbReference type="CDD" id="cd01335">
    <property type="entry name" value="Radical_SAM"/>
    <property type="match status" value="1"/>
</dbReference>
<dbReference type="GO" id="GO:0046872">
    <property type="term" value="F:metal ion binding"/>
    <property type="evidence" value="ECO:0007669"/>
    <property type="project" value="UniProtKB-KW"/>
</dbReference>
<feature type="domain" description="Radical SAM core" evidence="7">
    <location>
        <begin position="21"/>
        <end position="231"/>
    </location>
</feature>
<keyword evidence="4" id="KW-0479">Metal-binding</keyword>
<dbReference type="Gene3D" id="3.20.20.70">
    <property type="entry name" value="Aldolase class I"/>
    <property type="match status" value="1"/>
</dbReference>
<evidence type="ECO:0000256" key="1">
    <source>
        <dbReference type="ARBA" id="ARBA00001966"/>
    </source>
</evidence>
<dbReference type="GO" id="GO:0051539">
    <property type="term" value="F:4 iron, 4 sulfur cluster binding"/>
    <property type="evidence" value="ECO:0007669"/>
    <property type="project" value="UniProtKB-KW"/>
</dbReference>
<evidence type="ECO:0000259" key="7">
    <source>
        <dbReference type="PROSITE" id="PS51918"/>
    </source>
</evidence>
<dbReference type="InterPro" id="IPR017200">
    <property type="entry name" value="PqqE-like"/>
</dbReference>
<dbReference type="InterPro" id="IPR050377">
    <property type="entry name" value="Radical_SAM_PqqE_MftC-like"/>
</dbReference>
<dbReference type="SFLD" id="SFLDG01386">
    <property type="entry name" value="main_SPASM_domain-containing"/>
    <property type="match status" value="1"/>
</dbReference>
<reference evidence="8" key="1">
    <citation type="journal article" date="2015" name="Nature">
        <title>Complex archaea that bridge the gap between prokaryotes and eukaryotes.</title>
        <authorList>
            <person name="Spang A."/>
            <person name="Saw J.H."/>
            <person name="Jorgensen S.L."/>
            <person name="Zaremba-Niedzwiedzka K."/>
            <person name="Martijn J."/>
            <person name="Lind A.E."/>
            <person name="van Eijk R."/>
            <person name="Schleper C."/>
            <person name="Guy L."/>
            <person name="Ettema T.J."/>
        </authorList>
    </citation>
    <scope>NUCLEOTIDE SEQUENCE</scope>
</reference>
<dbReference type="SUPFAM" id="SSF102114">
    <property type="entry name" value="Radical SAM enzymes"/>
    <property type="match status" value="1"/>
</dbReference>
<keyword evidence="2" id="KW-0004">4Fe-4S</keyword>
<dbReference type="PANTHER" id="PTHR11228:SF7">
    <property type="entry name" value="PQQA PEPTIDE CYCLASE"/>
    <property type="match status" value="1"/>
</dbReference>
<dbReference type="PANTHER" id="PTHR11228">
    <property type="entry name" value="RADICAL SAM DOMAIN PROTEIN"/>
    <property type="match status" value="1"/>
</dbReference>
<evidence type="ECO:0000256" key="2">
    <source>
        <dbReference type="ARBA" id="ARBA00022485"/>
    </source>
</evidence>
<dbReference type="CDD" id="cd21109">
    <property type="entry name" value="SPASM"/>
    <property type="match status" value="1"/>
</dbReference>
<comment type="cofactor">
    <cofactor evidence="1">
        <name>[4Fe-4S] cluster</name>
        <dbReference type="ChEBI" id="CHEBI:49883"/>
    </cofactor>
</comment>
<organism evidence="8">
    <name type="scientific">marine sediment metagenome</name>
    <dbReference type="NCBI Taxonomy" id="412755"/>
    <lineage>
        <taxon>unclassified sequences</taxon>
        <taxon>metagenomes</taxon>
        <taxon>ecological metagenomes</taxon>
    </lineage>
</organism>
<dbReference type="InterPro" id="IPR013785">
    <property type="entry name" value="Aldolase_TIM"/>
</dbReference>
<evidence type="ECO:0000256" key="5">
    <source>
        <dbReference type="ARBA" id="ARBA00023004"/>
    </source>
</evidence>
<keyword evidence="5" id="KW-0408">Iron</keyword>
<sequence>MRIKKGINYIKNLFLNNFTNQRIPYSAQIELTLHCNGECPFCSIHSLPGSDIGTDMSTEQIKYLIDEIANLGVLALSFTGGEPTLRKDLPELIYHTGMTHNFMNGIATNGYLLPRLFKEHKLEGLDYILLSLDYPTAELHNKLRGIKVFHKVFESINLAHKNNIKVIISTVVMRDNLHLLDDICQLAEKLGCPIELYPCEDIIRDFPNKRYQIQNIIDLIPNISVWANTIRSLKKKYKNILTDQISLEVIEKGGFGGFPNYHQKTLRCHVAEAYLFISHDGLIHYPCKIHPITNFNALKYPLFDIYNSDEVKQIQKMHDNYIFCSNCRLGCAIASSIPTRWKTFYSKYIKGFLNGNLR</sequence>
<accession>A0A0F9E7M9</accession>
<dbReference type="SFLD" id="SFLDG01067">
    <property type="entry name" value="SPASM/twitch_domain_containing"/>
    <property type="match status" value="1"/>
</dbReference>
<dbReference type="PROSITE" id="PS51918">
    <property type="entry name" value="RADICAL_SAM"/>
    <property type="match status" value="1"/>
</dbReference>
<name>A0A0F9E7M9_9ZZZZ</name>
<dbReference type="Pfam" id="PF04055">
    <property type="entry name" value="Radical_SAM"/>
    <property type="match status" value="1"/>
</dbReference>
<dbReference type="InterPro" id="IPR007197">
    <property type="entry name" value="rSAM"/>
</dbReference>